<keyword evidence="6" id="KW-1185">Reference proteome</keyword>
<dbReference type="PANTHER" id="PTHR12526">
    <property type="entry name" value="GLYCOSYLTRANSFERASE"/>
    <property type="match status" value="1"/>
</dbReference>
<evidence type="ECO:0000313" key="6">
    <source>
        <dbReference type="Proteomes" id="UP000500938"/>
    </source>
</evidence>
<accession>A0A6M4IG99</accession>
<name>A0A6M4IG99_9BACT</name>
<dbReference type="InterPro" id="IPR028098">
    <property type="entry name" value="Glyco_trans_4-like_N"/>
</dbReference>
<dbReference type="PANTHER" id="PTHR12526:SF510">
    <property type="entry name" value="D-INOSITOL 3-PHOSPHATE GLYCOSYLTRANSFERASE"/>
    <property type="match status" value="1"/>
</dbReference>
<reference evidence="5 6" key="1">
    <citation type="submission" date="2020-05" db="EMBL/GenBank/DDBJ databases">
        <title>Complete genome sequence of Gemmatimonas greenlandica TET16.</title>
        <authorList>
            <person name="Zeng Y."/>
        </authorList>
    </citation>
    <scope>NUCLEOTIDE SEQUENCE [LARGE SCALE GENOMIC DNA]</scope>
    <source>
        <strain evidence="5 6">TET16</strain>
    </source>
</reference>
<feature type="domain" description="Glycosyl transferase family 1" evidence="3">
    <location>
        <begin position="182"/>
        <end position="334"/>
    </location>
</feature>
<dbReference type="KEGG" id="ggr:HKW67_00640"/>
<dbReference type="AlphaFoldDB" id="A0A6M4IG99"/>
<evidence type="ECO:0000256" key="1">
    <source>
        <dbReference type="ARBA" id="ARBA00022676"/>
    </source>
</evidence>
<protein>
    <submittedName>
        <fullName evidence="5">Glycosyltransferase family 4 protein</fullName>
    </submittedName>
</protein>
<dbReference type="GO" id="GO:0016757">
    <property type="term" value="F:glycosyltransferase activity"/>
    <property type="evidence" value="ECO:0007669"/>
    <property type="project" value="UniProtKB-KW"/>
</dbReference>
<keyword evidence="2 5" id="KW-0808">Transferase</keyword>
<evidence type="ECO:0000313" key="5">
    <source>
        <dbReference type="EMBL" id="QJR34124.1"/>
    </source>
</evidence>
<proteinExistence type="predicted"/>
<dbReference type="InterPro" id="IPR001296">
    <property type="entry name" value="Glyco_trans_1"/>
</dbReference>
<keyword evidence="1" id="KW-0328">Glycosyltransferase</keyword>
<dbReference type="CDD" id="cd03820">
    <property type="entry name" value="GT4_AmsD-like"/>
    <property type="match status" value="1"/>
</dbReference>
<dbReference type="Pfam" id="PF00534">
    <property type="entry name" value="Glycos_transf_1"/>
    <property type="match status" value="1"/>
</dbReference>
<evidence type="ECO:0000259" key="4">
    <source>
        <dbReference type="Pfam" id="PF13579"/>
    </source>
</evidence>
<dbReference type="SUPFAM" id="SSF53756">
    <property type="entry name" value="UDP-Glycosyltransferase/glycogen phosphorylase"/>
    <property type="match status" value="1"/>
</dbReference>
<dbReference type="Gene3D" id="3.40.50.2000">
    <property type="entry name" value="Glycogen Phosphorylase B"/>
    <property type="match status" value="2"/>
</dbReference>
<evidence type="ECO:0000259" key="3">
    <source>
        <dbReference type="Pfam" id="PF00534"/>
    </source>
</evidence>
<dbReference type="EMBL" id="CP053085">
    <property type="protein sequence ID" value="QJR34124.1"/>
    <property type="molecule type" value="Genomic_DNA"/>
</dbReference>
<dbReference type="RefSeq" id="WP_171223550.1">
    <property type="nucleotide sequence ID" value="NZ_CP053085.1"/>
</dbReference>
<sequence length="361" mass="38376">MIASLGSGGAERVMLSLCTAWAARGDTVTLFTFDDGRQDFHAVPDGVTRVALDIAGVSSSPIGAIRANAARLRTLRRALRSVVLDVIVSFTDRTNVSTLLAARGLGVPVVISERIDPRRHDIGTAWSALRRLTYRGATALVVQTERVRSWAETHVSASRVHVIGNPLREVAAPPVTAGNRAATIAAVGRLVPQKGFDNLLRAFALVHRSHPAWRLVISGEGPLRASLEAQVRELGLDAVVSLPGRTSAVDEVLAGSAVFVLSSRYEGFPNVLLEAMACGCACVATDCDSGPSDLLEHDDVGLLVPVDDAVALAGAMTRVLDDPALRSRLGDSARVSTQRFAPARMLQAWDNVFVASRRRAA</sequence>
<dbReference type="Proteomes" id="UP000500938">
    <property type="component" value="Chromosome"/>
</dbReference>
<evidence type="ECO:0000256" key="2">
    <source>
        <dbReference type="ARBA" id="ARBA00022679"/>
    </source>
</evidence>
<gene>
    <name evidence="5" type="ORF">HKW67_00640</name>
</gene>
<organism evidence="5 6">
    <name type="scientific">Gemmatimonas groenlandica</name>
    <dbReference type="NCBI Taxonomy" id="2732249"/>
    <lineage>
        <taxon>Bacteria</taxon>
        <taxon>Pseudomonadati</taxon>
        <taxon>Gemmatimonadota</taxon>
        <taxon>Gemmatimonadia</taxon>
        <taxon>Gemmatimonadales</taxon>
        <taxon>Gemmatimonadaceae</taxon>
        <taxon>Gemmatimonas</taxon>
    </lineage>
</organism>
<feature type="domain" description="Glycosyltransferase subfamily 4-like N-terminal" evidence="4">
    <location>
        <begin position="8"/>
        <end position="165"/>
    </location>
</feature>
<dbReference type="Pfam" id="PF13579">
    <property type="entry name" value="Glyco_trans_4_4"/>
    <property type="match status" value="1"/>
</dbReference>